<evidence type="ECO:0000313" key="2">
    <source>
        <dbReference type="EMBL" id="CAF0696152.1"/>
    </source>
</evidence>
<comment type="caution">
    <text evidence="2">The sequence shown here is derived from an EMBL/GenBank/DDBJ whole genome shotgun (WGS) entry which is preliminary data.</text>
</comment>
<accession>A0A8J2BNI0</accession>
<name>A0A8J2BNI0_9BACT</name>
<keyword evidence="3" id="KW-1185">Reference proteome</keyword>
<feature type="compositionally biased region" description="Polar residues" evidence="1">
    <location>
        <begin position="37"/>
        <end position="46"/>
    </location>
</feature>
<proteinExistence type="predicted"/>
<dbReference type="EMBL" id="CAJNOB010000012">
    <property type="protein sequence ID" value="CAF0696152.1"/>
    <property type="molecule type" value="Genomic_DNA"/>
</dbReference>
<evidence type="ECO:0000313" key="3">
    <source>
        <dbReference type="Proteomes" id="UP000663859"/>
    </source>
</evidence>
<gene>
    <name evidence="2" type="ORF">MPNT_20132</name>
</gene>
<dbReference type="AlphaFoldDB" id="A0A8J2BNI0"/>
<evidence type="ECO:0000256" key="1">
    <source>
        <dbReference type="SAM" id="MobiDB-lite"/>
    </source>
</evidence>
<reference evidence="2" key="1">
    <citation type="submission" date="2021-02" db="EMBL/GenBank/DDBJ databases">
        <authorList>
            <person name="Cremers G."/>
            <person name="Picone N."/>
        </authorList>
    </citation>
    <scope>NUCLEOTIDE SEQUENCE</scope>
    <source>
        <strain evidence="2">PQ17</strain>
    </source>
</reference>
<organism evidence="2 3">
    <name type="scientific">Candidatus Methylacidithermus pantelleriae</name>
    <dbReference type="NCBI Taxonomy" id="2744239"/>
    <lineage>
        <taxon>Bacteria</taxon>
        <taxon>Pseudomonadati</taxon>
        <taxon>Verrucomicrobiota</taxon>
        <taxon>Methylacidiphilae</taxon>
        <taxon>Methylacidiphilales</taxon>
        <taxon>Methylacidiphilaceae</taxon>
        <taxon>Candidatus Methylacidithermus</taxon>
    </lineage>
</organism>
<protein>
    <submittedName>
        <fullName evidence="2">Uncharacterized protein</fullName>
    </submittedName>
</protein>
<feature type="region of interest" description="Disordered" evidence="1">
    <location>
        <begin position="1"/>
        <end position="63"/>
    </location>
</feature>
<sequence length="63" mass="7101">MIRLIASRPWPQKRPRCSGHSSEETREGIKDGKKTIEQLSRQQPTAACQRKLATAGSRRVPLC</sequence>
<dbReference type="Proteomes" id="UP000663859">
    <property type="component" value="Unassembled WGS sequence"/>
</dbReference>
<feature type="compositionally biased region" description="Basic and acidic residues" evidence="1">
    <location>
        <begin position="21"/>
        <end position="36"/>
    </location>
</feature>